<evidence type="ECO:0000256" key="1">
    <source>
        <dbReference type="SAM" id="Phobius"/>
    </source>
</evidence>
<dbReference type="RefSeq" id="WP_020818528.1">
    <property type="nucleotide sequence ID" value="NZ_FUYP01000021.1"/>
</dbReference>
<protein>
    <submittedName>
        <fullName evidence="2">Uncharacterized protein</fullName>
    </submittedName>
</protein>
<keyword evidence="1" id="KW-0472">Membrane</keyword>
<feature type="transmembrane region" description="Helical" evidence="1">
    <location>
        <begin position="27"/>
        <end position="43"/>
    </location>
</feature>
<proteinExistence type="predicted"/>
<sequence length="157" mass="17413">MRIAIFIALLLVALGYAAWRGGAPERVMVGIAILMVLLDRLLVSTGQVEYHSVDLGYLVIDLIGSAATIALALLAHRFWPMIVAVLHVLPLLAHISRALDVSMNPIAYLTMQVASSWLLPPLLILATWRHQQRLRRSGSDPSWHVFWRPSSRMTVSG</sequence>
<feature type="transmembrane region" description="Helical" evidence="1">
    <location>
        <begin position="55"/>
        <end position="79"/>
    </location>
</feature>
<reference evidence="3" key="1">
    <citation type="submission" date="2017-02" db="EMBL/GenBank/DDBJ databases">
        <authorList>
            <person name="Varghese N."/>
            <person name="Submissions S."/>
        </authorList>
    </citation>
    <scope>NUCLEOTIDE SEQUENCE [LARGE SCALE GENOMIC DNA]</scope>
    <source>
        <strain evidence="3">R11H</strain>
    </source>
</reference>
<keyword evidence="1" id="KW-1133">Transmembrane helix</keyword>
<keyword evidence="3" id="KW-1185">Reference proteome</keyword>
<dbReference type="Proteomes" id="UP000190044">
    <property type="component" value="Unassembled WGS sequence"/>
</dbReference>
<organism evidence="2 3">
    <name type="scientific">Sphingopyxis flava</name>
    <dbReference type="NCBI Taxonomy" id="1507287"/>
    <lineage>
        <taxon>Bacteria</taxon>
        <taxon>Pseudomonadati</taxon>
        <taxon>Pseudomonadota</taxon>
        <taxon>Alphaproteobacteria</taxon>
        <taxon>Sphingomonadales</taxon>
        <taxon>Sphingomonadaceae</taxon>
        <taxon>Sphingopyxis</taxon>
    </lineage>
</organism>
<keyword evidence="1" id="KW-0812">Transmembrane</keyword>
<evidence type="ECO:0000313" key="3">
    <source>
        <dbReference type="Proteomes" id="UP000190044"/>
    </source>
</evidence>
<feature type="transmembrane region" description="Helical" evidence="1">
    <location>
        <begin position="106"/>
        <end position="128"/>
    </location>
</feature>
<name>A0A1T5ED42_9SPHN</name>
<dbReference type="EMBL" id="FUYP01000021">
    <property type="protein sequence ID" value="SKB81826.1"/>
    <property type="molecule type" value="Genomic_DNA"/>
</dbReference>
<gene>
    <name evidence="2" type="ORF">SAMN06295937_10212</name>
</gene>
<dbReference type="AlphaFoldDB" id="A0A1T5ED42"/>
<accession>A0A1T5ED42</accession>
<evidence type="ECO:0000313" key="2">
    <source>
        <dbReference type="EMBL" id="SKB81826.1"/>
    </source>
</evidence>